<feature type="transmembrane region" description="Helical" evidence="12">
    <location>
        <begin position="318"/>
        <end position="338"/>
    </location>
</feature>
<dbReference type="Pfam" id="PF04602">
    <property type="entry name" value="Arabinose_trans"/>
    <property type="match status" value="1"/>
</dbReference>
<feature type="transmembrane region" description="Helical" evidence="12">
    <location>
        <begin position="616"/>
        <end position="635"/>
    </location>
</feature>
<evidence type="ECO:0000313" key="17">
    <source>
        <dbReference type="Proteomes" id="UP001143463"/>
    </source>
</evidence>
<feature type="transmembrane region" description="Helical" evidence="12">
    <location>
        <begin position="457"/>
        <end position="474"/>
    </location>
</feature>
<evidence type="ECO:0000259" key="15">
    <source>
        <dbReference type="Pfam" id="PF17689"/>
    </source>
</evidence>
<keyword evidence="17" id="KW-1185">Reference proteome</keyword>
<evidence type="ECO:0000259" key="13">
    <source>
        <dbReference type="Pfam" id="PF04602"/>
    </source>
</evidence>
<evidence type="ECO:0000256" key="12">
    <source>
        <dbReference type="SAM" id="Phobius"/>
    </source>
</evidence>
<feature type="domain" description="Arabinosyltransferas concanavalin like" evidence="15">
    <location>
        <begin position="124"/>
        <end position="273"/>
    </location>
</feature>
<feature type="transmembrane region" description="Helical" evidence="12">
    <location>
        <begin position="480"/>
        <end position="513"/>
    </location>
</feature>
<comment type="function">
    <text evidence="1">Arabinosyl transferase responsible for the polymerization of arabinose into the arabinan of arabinogalactan.</text>
</comment>
<dbReference type="GO" id="GO:0071766">
    <property type="term" value="P:Actinobacterium-type cell wall biogenesis"/>
    <property type="evidence" value="ECO:0007669"/>
    <property type="project" value="InterPro"/>
</dbReference>
<dbReference type="GO" id="GO:0005886">
    <property type="term" value="C:plasma membrane"/>
    <property type="evidence" value="ECO:0007669"/>
    <property type="project" value="UniProtKB-SubCell"/>
</dbReference>
<keyword evidence="6" id="KW-0808">Transferase</keyword>
<dbReference type="Proteomes" id="UP001143463">
    <property type="component" value="Unassembled WGS sequence"/>
</dbReference>
<feature type="compositionally biased region" description="Low complexity" evidence="11">
    <location>
        <begin position="1"/>
        <end position="34"/>
    </location>
</feature>
<keyword evidence="4" id="KW-1003">Cell membrane</keyword>
<evidence type="ECO:0000256" key="11">
    <source>
        <dbReference type="SAM" id="MobiDB-lite"/>
    </source>
</evidence>
<dbReference type="Pfam" id="PF14896">
    <property type="entry name" value="Arabino_trans_C"/>
    <property type="match status" value="1"/>
</dbReference>
<dbReference type="GO" id="GO:0071555">
    <property type="term" value="P:cell wall organization"/>
    <property type="evidence" value="ECO:0007669"/>
    <property type="project" value="UniProtKB-KW"/>
</dbReference>
<name>A0A9W6L0R4_9PSEU</name>
<evidence type="ECO:0000256" key="2">
    <source>
        <dbReference type="ARBA" id="ARBA00004651"/>
    </source>
</evidence>
<evidence type="ECO:0000256" key="4">
    <source>
        <dbReference type="ARBA" id="ARBA00022475"/>
    </source>
</evidence>
<feature type="domain" description="Arabinofuranosyltransferase central" evidence="13">
    <location>
        <begin position="279"/>
        <end position="738"/>
    </location>
</feature>
<feature type="transmembrane region" description="Helical" evidence="12">
    <location>
        <begin position="525"/>
        <end position="544"/>
    </location>
</feature>
<feature type="compositionally biased region" description="Basic and acidic residues" evidence="11">
    <location>
        <begin position="63"/>
        <end position="84"/>
    </location>
</feature>
<keyword evidence="8 12" id="KW-1133">Transmembrane helix</keyword>
<sequence length="1119" mass="117889">MGSPPETSGADTGTDTGTATGSTEGTAVSPGSAPAAPPEPSTPTPSGPDAGAEAVASPVTDPDPARPPRDLGRVDPTVRPERECPAWPTRRPPRLPFDLLAGLFGLLALVCAAALPFAPVSVSTPTVSWPQRATAPEPTTLLLTSYRPLTLDVRVSCDAVRAAAGTTDRIVVATMRPDSAAAGAAGLVVTATGTPESPGVRVAAVGRVLLDAPVPGGSCRYTLHSDGDGTVLDLDGDRLASAFGATVPDVDLLTTSISALPGPGDLGVTMRVDDEMASSPTPAKTALTWLTGLLAVAAVLCLVLVDRREPREKRPWRLRPPALVDLLVPALMTLWLFLAPSTDDDGYYAAMARNFRASGFVGNYYQLYDQSFVPFTWFYHLLAWWQTVAGDSAPAQRVPALVFGLIAWAAVRRFTATALRETAPDRWWIRSLSRTVLGVAFLAWWLPLDMGVRPESAVTVGGALALLGVAVAVRRSRLSVAWLAFVAAAAGFAVHPTGFTALAPIVAGLPALWRLVRTGGMVRTLARAVAVVSGAVVASLLAFADGAFRDFLHGQEIFLGIQDQNDWADEIQRYNFLLSDIAMGSYAKRVAVLVTIVALLWFAVLFAAARARRIPLPWPLVFSGCTAALAFLLLWPTPSKWTHHFGALAGTCSVFLALLVVLGIPVARRLEARLPVPLLVAIAGSFVLALALAGHGPNAWPYTWLVGVRRPELAPAVNLVEFGDPVWWVLGLVVLVGLLALGARLRGTRDLRLHLLRAVPAMVVLGLLANVVYLVGTFGLAVDRTNGSWSFWGDNFRDPGATDCNAARAVRVLDPAGARALTPATGLPAPAEPQGFAENGFPRGDGPPLPAGEGMFDRAWGSFVARDGAPEWTTGQVTTPWWDLPALPADGSAEVAVLASGTLGDGNSLVAEYGRRGADGTVRTVDTVPLTDTASDTTWRTFALPDAGGQADLVRLTAVDRSGGVGGWLAFTAPAVAQQVPLREALPAGPVALSWQVAFQFPCLPLPRVADGITEPPRSAVVWGDPSLGGFADATWQPFRGGLFGQVRRISTGLQLATTLDGVPEDERHLEVYLFAPPYPDDAYDLTRGERVTGGGNAGSDAPPRPSTPEAERADRDDS</sequence>
<evidence type="ECO:0000256" key="3">
    <source>
        <dbReference type="ARBA" id="ARBA00008195"/>
    </source>
</evidence>
<dbReference type="InterPro" id="IPR027451">
    <property type="entry name" value="EmbABC_dom1"/>
</dbReference>
<feature type="region of interest" description="Disordered" evidence="11">
    <location>
        <begin position="1080"/>
        <end position="1119"/>
    </location>
</feature>
<keyword evidence="5" id="KW-0328">Glycosyltransferase</keyword>
<evidence type="ECO:0000256" key="8">
    <source>
        <dbReference type="ARBA" id="ARBA00022989"/>
    </source>
</evidence>
<evidence type="ECO:0000256" key="9">
    <source>
        <dbReference type="ARBA" id="ARBA00023136"/>
    </source>
</evidence>
<feature type="domain" description="Arabinosyltransferase C-terminal" evidence="14">
    <location>
        <begin position="874"/>
        <end position="1061"/>
    </location>
</feature>
<dbReference type="InterPro" id="IPR032731">
    <property type="entry name" value="Arabino_trans_C"/>
</dbReference>
<keyword evidence="10" id="KW-0961">Cell wall biogenesis/degradation</keyword>
<evidence type="ECO:0000256" key="5">
    <source>
        <dbReference type="ARBA" id="ARBA00022676"/>
    </source>
</evidence>
<dbReference type="Gene3D" id="2.60.120.940">
    <property type="entry name" value="EmbC, C-terminal domain, subdomain 2"/>
    <property type="match status" value="1"/>
</dbReference>
<dbReference type="Gene3D" id="2.60.120.610">
    <property type="entry name" value="arabinofuranosyltransferase like domain"/>
    <property type="match status" value="1"/>
</dbReference>
<feature type="region of interest" description="Disordered" evidence="11">
    <location>
        <begin position="1"/>
        <end position="91"/>
    </location>
</feature>
<evidence type="ECO:0000256" key="6">
    <source>
        <dbReference type="ARBA" id="ARBA00022679"/>
    </source>
</evidence>
<evidence type="ECO:0000259" key="14">
    <source>
        <dbReference type="Pfam" id="PF14896"/>
    </source>
</evidence>
<protein>
    <submittedName>
        <fullName evidence="16">Arabinosyltransferase</fullName>
    </submittedName>
</protein>
<dbReference type="GO" id="GO:0052636">
    <property type="term" value="F:arabinosyltransferase activity"/>
    <property type="evidence" value="ECO:0007669"/>
    <property type="project" value="InterPro"/>
</dbReference>
<proteinExistence type="inferred from homology"/>
<evidence type="ECO:0000313" key="16">
    <source>
        <dbReference type="EMBL" id="GLL08919.1"/>
    </source>
</evidence>
<dbReference type="InterPro" id="IPR007680">
    <property type="entry name" value="Arabino_trans_central"/>
</dbReference>
<feature type="transmembrane region" description="Helical" evidence="12">
    <location>
        <begin position="755"/>
        <end position="776"/>
    </location>
</feature>
<feature type="transmembrane region" description="Helical" evidence="12">
    <location>
        <begin position="286"/>
        <end position="306"/>
    </location>
</feature>
<feature type="transmembrane region" description="Helical" evidence="12">
    <location>
        <begin position="725"/>
        <end position="743"/>
    </location>
</feature>
<evidence type="ECO:0000256" key="7">
    <source>
        <dbReference type="ARBA" id="ARBA00022692"/>
    </source>
</evidence>
<dbReference type="InterPro" id="IPR042486">
    <property type="entry name" value="Arabino_trans_C_2"/>
</dbReference>
<keyword evidence="9 12" id="KW-0472">Membrane</keyword>
<feature type="transmembrane region" description="Helical" evidence="12">
    <location>
        <begin position="676"/>
        <end position="695"/>
    </location>
</feature>
<feature type="transmembrane region" description="Helical" evidence="12">
    <location>
        <begin position="590"/>
        <end position="609"/>
    </location>
</feature>
<dbReference type="InterPro" id="IPR040920">
    <property type="entry name" value="Arabino_trans_N"/>
</dbReference>
<evidence type="ECO:0000256" key="10">
    <source>
        <dbReference type="ARBA" id="ARBA00023316"/>
    </source>
</evidence>
<evidence type="ECO:0000256" key="1">
    <source>
        <dbReference type="ARBA" id="ARBA00003001"/>
    </source>
</evidence>
<feature type="transmembrane region" description="Helical" evidence="12">
    <location>
        <begin position="99"/>
        <end position="118"/>
    </location>
</feature>
<gene>
    <name evidence="16" type="ORF">GCM10017577_00590</name>
</gene>
<feature type="transmembrane region" description="Helical" evidence="12">
    <location>
        <begin position="427"/>
        <end position="445"/>
    </location>
</feature>
<comment type="caution">
    <text evidence="16">The sequence shown here is derived from an EMBL/GenBank/DDBJ whole genome shotgun (WGS) entry which is preliminary data.</text>
</comment>
<dbReference type="EMBL" id="BSFQ01000001">
    <property type="protein sequence ID" value="GLL08919.1"/>
    <property type="molecule type" value="Genomic_DNA"/>
</dbReference>
<feature type="compositionally biased region" description="Pro residues" evidence="11">
    <location>
        <begin position="35"/>
        <end position="46"/>
    </location>
</feature>
<comment type="similarity">
    <text evidence="3">Belongs to the emb family.</text>
</comment>
<reference evidence="16" key="2">
    <citation type="submission" date="2023-01" db="EMBL/GenBank/DDBJ databases">
        <authorList>
            <person name="Sun Q."/>
            <person name="Evtushenko L."/>
        </authorList>
    </citation>
    <scope>NUCLEOTIDE SEQUENCE</scope>
    <source>
        <strain evidence="16">VKM Ac-1069</strain>
    </source>
</reference>
<reference evidence="16" key="1">
    <citation type="journal article" date="2014" name="Int. J. Syst. Evol. Microbiol.">
        <title>Complete genome sequence of Corynebacterium casei LMG S-19264T (=DSM 44701T), isolated from a smear-ripened cheese.</title>
        <authorList>
            <consortium name="US DOE Joint Genome Institute (JGI-PGF)"/>
            <person name="Walter F."/>
            <person name="Albersmeier A."/>
            <person name="Kalinowski J."/>
            <person name="Ruckert C."/>
        </authorList>
    </citation>
    <scope>NUCLEOTIDE SEQUENCE</scope>
    <source>
        <strain evidence="16">VKM Ac-1069</strain>
    </source>
</reference>
<comment type="subcellular location">
    <subcellularLocation>
        <location evidence="2">Cell membrane</location>
        <topology evidence="2">Multi-pass membrane protein</topology>
    </subcellularLocation>
</comment>
<keyword evidence="7 12" id="KW-0812">Transmembrane</keyword>
<accession>A0A9W6L0R4</accession>
<feature type="transmembrane region" description="Helical" evidence="12">
    <location>
        <begin position="641"/>
        <end position="664"/>
    </location>
</feature>
<organism evidence="16 17">
    <name type="scientific">Pseudonocardia halophobica</name>
    <dbReference type="NCBI Taxonomy" id="29401"/>
    <lineage>
        <taxon>Bacteria</taxon>
        <taxon>Bacillati</taxon>
        <taxon>Actinomycetota</taxon>
        <taxon>Actinomycetes</taxon>
        <taxon>Pseudonocardiales</taxon>
        <taxon>Pseudonocardiaceae</taxon>
        <taxon>Pseudonocardia</taxon>
    </lineage>
</organism>
<dbReference type="Pfam" id="PF17689">
    <property type="entry name" value="Arabino_trans_N"/>
    <property type="match status" value="1"/>
</dbReference>
<feature type="compositionally biased region" description="Basic and acidic residues" evidence="11">
    <location>
        <begin position="1110"/>
        <end position="1119"/>
    </location>
</feature>
<dbReference type="AlphaFoldDB" id="A0A9W6L0R4"/>